<organism evidence="1 2">
    <name type="scientific">Acaryochloris thomasi RCC1774</name>
    <dbReference type="NCBI Taxonomy" id="1764569"/>
    <lineage>
        <taxon>Bacteria</taxon>
        <taxon>Bacillati</taxon>
        <taxon>Cyanobacteriota</taxon>
        <taxon>Cyanophyceae</taxon>
        <taxon>Acaryochloridales</taxon>
        <taxon>Acaryochloridaceae</taxon>
        <taxon>Acaryochloris</taxon>
        <taxon>Acaryochloris thomasi</taxon>
    </lineage>
</organism>
<sequence length="58" mass="6315">MMKPTYSEIGPDIKEQAGGLPLSITPEMPQPALSAFDQLNYVYGAIAANCFLELEALR</sequence>
<evidence type="ECO:0000313" key="1">
    <source>
        <dbReference type="EMBL" id="PZD74957.1"/>
    </source>
</evidence>
<dbReference type="Proteomes" id="UP000248857">
    <property type="component" value="Unassembled WGS sequence"/>
</dbReference>
<evidence type="ECO:0000313" key="2">
    <source>
        <dbReference type="Proteomes" id="UP000248857"/>
    </source>
</evidence>
<accession>A0A2W1K5F1</accession>
<protein>
    <submittedName>
        <fullName evidence="1">Uncharacterized protein</fullName>
    </submittedName>
</protein>
<name>A0A2W1K5F1_9CYAN</name>
<proteinExistence type="predicted"/>
<gene>
    <name evidence="1" type="ORF">C1752_00682</name>
</gene>
<dbReference type="EMBL" id="PQWO01000002">
    <property type="protein sequence ID" value="PZD74957.1"/>
    <property type="molecule type" value="Genomic_DNA"/>
</dbReference>
<reference evidence="1 2" key="1">
    <citation type="journal article" date="2018" name="Sci. Rep.">
        <title>A novel species of the marine cyanobacterium Acaryochloris with a unique pigment content and lifestyle.</title>
        <authorList>
            <person name="Partensky F."/>
            <person name="Six C."/>
            <person name="Ratin M."/>
            <person name="Garczarek L."/>
            <person name="Vaulot D."/>
            <person name="Probert I."/>
            <person name="Calteau A."/>
            <person name="Gourvil P."/>
            <person name="Marie D."/>
            <person name="Grebert T."/>
            <person name="Bouchier C."/>
            <person name="Le Panse S."/>
            <person name="Gachenot M."/>
            <person name="Rodriguez F."/>
            <person name="Garrido J.L."/>
        </authorList>
    </citation>
    <scope>NUCLEOTIDE SEQUENCE [LARGE SCALE GENOMIC DNA]</scope>
    <source>
        <strain evidence="1 2">RCC1774</strain>
    </source>
</reference>
<keyword evidence="2" id="KW-1185">Reference proteome</keyword>
<dbReference type="AlphaFoldDB" id="A0A2W1K5F1"/>
<comment type="caution">
    <text evidence="1">The sequence shown here is derived from an EMBL/GenBank/DDBJ whole genome shotgun (WGS) entry which is preliminary data.</text>
</comment>